<dbReference type="Proteomes" id="UP000065473">
    <property type="component" value="Chromosome"/>
</dbReference>
<name>A0A0U2NE36_9CREN</name>
<feature type="transmembrane region" description="Helical" evidence="5">
    <location>
        <begin position="44"/>
        <end position="66"/>
    </location>
</feature>
<feature type="transmembrane region" description="Helical" evidence="5">
    <location>
        <begin position="249"/>
        <end position="269"/>
    </location>
</feature>
<evidence type="ECO:0000256" key="4">
    <source>
        <dbReference type="ARBA" id="ARBA00023136"/>
    </source>
</evidence>
<evidence type="ECO:0000256" key="2">
    <source>
        <dbReference type="ARBA" id="ARBA00022692"/>
    </source>
</evidence>
<feature type="transmembrane region" description="Helical" evidence="5">
    <location>
        <begin position="97"/>
        <end position="114"/>
    </location>
</feature>
<feature type="transmembrane region" description="Helical" evidence="5">
    <location>
        <begin position="340"/>
        <end position="359"/>
    </location>
</feature>
<keyword evidence="2 5" id="KW-0812">Transmembrane</keyword>
<proteinExistence type="predicted"/>
<feature type="transmembrane region" description="Helical" evidence="5">
    <location>
        <begin position="371"/>
        <end position="391"/>
    </location>
</feature>
<feature type="transmembrane region" description="Helical" evidence="5">
    <location>
        <begin position="300"/>
        <end position="320"/>
    </location>
</feature>
<dbReference type="GeneID" id="14551568"/>
<organism evidence="8 9">
    <name type="scientific">Sulfolobus acidocaldarius</name>
    <dbReference type="NCBI Taxonomy" id="2285"/>
    <lineage>
        <taxon>Archaea</taxon>
        <taxon>Thermoproteota</taxon>
        <taxon>Thermoprotei</taxon>
        <taxon>Sulfolobales</taxon>
        <taxon>Sulfolobaceae</taxon>
        <taxon>Sulfolobus</taxon>
    </lineage>
</organism>
<protein>
    <recommendedName>
        <fullName evidence="6">Major facilitator superfamily (MFS) profile domain-containing protein</fullName>
    </recommendedName>
</protein>
<evidence type="ECO:0000259" key="6">
    <source>
        <dbReference type="PROSITE" id="PS50850"/>
    </source>
</evidence>
<reference evidence="9 10" key="1">
    <citation type="submission" date="2015-12" db="EMBL/GenBank/DDBJ databases">
        <title>A stable core within a dynamic pangenome in Sulfolobus acidocaldarius.</title>
        <authorList>
            <person name="Anderson R."/>
            <person name="Kouris A."/>
            <person name="Seward C."/>
            <person name="Campbell K."/>
            <person name="Whitaker R."/>
        </authorList>
    </citation>
    <scope>NUCLEOTIDE SEQUENCE [LARGE SCALE GENOMIC DNA]</scope>
    <source>
        <strain evidence="7 10">GG12-C01-09</strain>
        <strain evidence="8 9">NG05B_CO5_07</strain>
    </source>
</reference>
<dbReference type="PANTHER" id="PTHR10924:SF6">
    <property type="entry name" value="SOLUTE CARRIER FAMILY 49 MEMBER A3"/>
    <property type="match status" value="1"/>
</dbReference>
<dbReference type="OrthoDB" id="268895at2157"/>
<dbReference type="Proteomes" id="UP000060043">
    <property type="component" value="Chromosome"/>
</dbReference>
<evidence type="ECO:0000256" key="3">
    <source>
        <dbReference type="ARBA" id="ARBA00022989"/>
    </source>
</evidence>
<dbReference type="InterPro" id="IPR049680">
    <property type="entry name" value="FLVCR1-2_SLC49-like"/>
</dbReference>
<evidence type="ECO:0000313" key="7">
    <source>
        <dbReference type="EMBL" id="ALU28703.1"/>
    </source>
</evidence>
<dbReference type="SUPFAM" id="SSF103473">
    <property type="entry name" value="MFS general substrate transporter"/>
    <property type="match status" value="1"/>
</dbReference>
<evidence type="ECO:0000256" key="5">
    <source>
        <dbReference type="SAM" id="Phobius"/>
    </source>
</evidence>
<accession>A0A0U2NE36</accession>
<dbReference type="GO" id="GO:0016020">
    <property type="term" value="C:membrane"/>
    <property type="evidence" value="ECO:0007669"/>
    <property type="project" value="UniProtKB-SubCell"/>
</dbReference>
<feature type="transmembrane region" description="Helical" evidence="5">
    <location>
        <begin position="278"/>
        <end position="294"/>
    </location>
</feature>
<dbReference type="RefSeq" id="WP_011277918.1">
    <property type="nucleotide sequence ID" value="NZ_BHWZ01000002.1"/>
</dbReference>
<gene>
    <name evidence="7" type="ORF">ATY89_01175</name>
    <name evidence="8" type="ORF">ATZ20_04210</name>
</gene>
<dbReference type="EMBL" id="CP013694">
    <property type="protein sequence ID" value="ALU28703.1"/>
    <property type="molecule type" value="Genomic_DNA"/>
</dbReference>
<evidence type="ECO:0000313" key="8">
    <source>
        <dbReference type="EMBL" id="ALU31421.1"/>
    </source>
</evidence>
<feature type="transmembrane region" description="Helical" evidence="5">
    <location>
        <begin position="213"/>
        <end position="234"/>
    </location>
</feature>
<dbReference type="EMBL" id="CP013695">
    <property type="protein sequence ID" value="ALU31421.1"/>
    <property type="molecule type" value="Genomic_DNA"/>
</dbReference>
<dbReference type="OMA" id="STICWTG"/>
<dbReference type="GO" id="GO:0022857">
    <property type="term" value="F:transmembrane transporter activity"/>
    <property type="evidence" value="ECO:0007669"/>
    <property type="project" value="InterPro"/>
</dbReference>
<keyword evidence="4 5" id="KW-0472">Membrane</keyword>
<dbReference type="Pfam" id="PF07690">
    <property type="entry name" value="MFS_1"/>
    <property type="match status" value="1"/>
</dbReference>
<dbReference type="PROSITE" id="PS50850">
    <property type="entry name" value="MFS"/>
    <property type="match status" value="1"/>
</dbReference>
<feature type="transmembrane region" description="Helical" evidence="5">
    <location>
        <begin position="12"/>
        <end position="32"/>
    </location>
</feature>
<dbReference type="InterPro" id="IPR036259">
    <property type="entry name" value="MFS_trans_sf"/>
</dbReference>
<keyword evidence="3 5" id="KW-1133">Transmembrane helix</keyword>
<dbReference type="PANTHER" id="PTHR10924">
    <property type="entry name" value="MAJOR FACILITATOR SUPERFAMILY PROTEIN-RELATED"/>
    <property type="match status" value="1"/>
</dbReference>
<feature type="transmembrane region" description="Helical" evidence="5">
    <location>
        <begin position="135"/>
        <end position="156"/>
    </location>
</feature>
<dbReference type="InterPro" id="IPR011701">
    <property type="entry name" value="MFS"/>
</dbReference>
<dbReference type="AlphaFoldDB" id="A0A0U2NE36"/>
<comment type="subcellular location">
    <subcellularLocation>
        <location evidence="1">Membrane</location>
        <topology evidence="1">Multi-pass membrane protein</topology>
    </subcellularLocation>
</comment>
<sequence>MNYKWAVLSSYMFVAAISQLLWLNFASITTPIMTDLYNVPAEDIGLLSAIWPLIFIPLSIPAGIITDKKGFKYAVSLGALIMAVFSVARIFSGENFTLLLIFQSLAGVGQPFVYTSISKMVIEWFEDKERGLATGLAVIGQFLGLMSALIFTPMLVPDTNFSEFQTMLIVYSAISVLSLIIFTVVAKEKKVSSTESNMISFGVVKGVLKSTDFIILNVLFFIGIGFFTGILTWIESILEPRGISVTDSGVIAGLILIGGIFGSIVIPFLSDKLQRKKMFFLLDFGISAIMLYFITVSNDFIILSVSTFLLGFFLVSALPIGLDYSAQLVEPNMTGTIQSILWLIAQGGAVLLIPVMGSLENPVLYPNNPFLPSMILVIILDVVSLVLSLFLREGRAKNERR</sequence>
<dbReference type="PaxDb" id="1435377-SUSAZ_04915"/>
<dbReference type="InterPro" id="IPR020846">
    <property type="entry name" value="MFS_dom"/>
</dbReference>
<feature type="transmembrane region" description="Helical" evidence="5">
    <location>
        <begin position="168"/>
        <end position="186"/>
    </location>
</feature>
<dbReference type="STRING" id="1435377.SUSAZ_04915"/>
<feature type="domain" description="Major facilitator superfamily (MFS) profile" evidence="6">
    <location>
        <begin position="1"/>
        <end position="396"/>
    </location>
</feature>
<dbReference type="Gene3D" id="1.20.1250.20">
    <property type="entry name" value="MFS general substrate transporter like domains"/>
    <property type="match status" value="2"/>
</dbReference>
<evidence type="ECO:0000313" key="10">
    <source>
        <dbReference type="Proteomes" id="UP000065473"/>
    </source>
</evidence>
<evidence type="ECO:0000256" key="1">
    <source>
        <dbReference type="ARBA" id="ARBA00004141"/>
    </source>
</evidence>
<feature type="transmembrane region" description="Helical" evidence="5">
    <location>
        <begin position="73"/>
        <end position="91"/>
    </location>
</feature>
<evidence type="ECO:0000313" key="9">
    <source>
        <dbReference type="Proteomes" id="UP000060043"/>
    </source>
</evidence>